<proteinExistence type="predicted"/>
<dbReference type="InterPro" id="IPR016181">
    <property type="entry name" value="Acyl_CoA_acyltransferase"/>
</dbReference>
<accession>A0ABW0C7Q8</accession>
<keyword evidence="2" id="KW-1185">Reference proteome</keyword>
<dbReference type="Proteomes" id="UP001596162">
    <property type="component" value="Unassembled WGS sequence"/>
</dbReference>
<dbReference type="RefSeq" id="WP_376860033.1">
    <property type="nucleotide sequence ID" value="NZ_JBHSLA010000003.1"/>
</dbReference>
<dbReference type="SUPFAM" id="SSF55729">
    <property type="entry name" value="Acyl-CoA N-acyltransferases (Nat)"/>
    <property type="match status" value="1"/>
</dbReference>
<evidence type="ECO:0000313" key="2">
    <source>
        <dbReference type="Proteomes" id="UP001596162"/>
    </source>
</evidence>
<dbReference type="EMBL" id="JBHSLA010000003">
    <property type="protein sequence ID" value="MFC5195299.1"/>
    <property type="molecule type" value="Genomic_DNA"/>
</dbReference>
<gene>
    <name evidence="1" type="ORF">ACFPH8_08155</name>
</gene>
<dbReference type="Gene3D" id="3.40.630.30">
    <property type="match status" value="1"/>
</dbReference>
<sequence>MTDSHLNNSTYAVQFYEPSFYSQWNKLVYNSKNGTFLFHRDFIDYHQDRFQDASVIIFKNDKPIAVFPANKVEKTIFSHQGLTYGGLVYSAKLKFHAVLEIFKSLLLFFESEGFNTLQIKQLPAIYSSIPNDESNYLMFLMEAKLIRRDMLSVVKLSEEVAFSKDRKDGVKRGVKNQLVVKNDNLFDDFWNTILIPNLEDKHDAKPVHSLNEIKLLQERFPNNIKQFNVYRNNELVAGTTIFITDQVAHSQYISGNADKNQLGSLDFLHDFLLKTAFKNKPFFDFGISNENQGKQVNSGLLYWKEGFGARSMTQDFYSVPVCNHVKLNNVML</sequence>
<organism evidence="1 2">
    <name type="scientific">Bizionia hallyeonensis</name>
    <dbReference type="NCBI Taxonomy" id="1123757"/>
    <lineage>
        <taxon>Bacteria</taxon>
        <taxon>Pseudomonadati</taxon>
        <taxon>Bacteroidota</taxon>
        <taxon>Flavobacteriia</taxon>
        <taxon>Flavobacteriales</taxon>
        <taxon>Flavobacteriaceae</taxon>
        <taxon>Bizionia</taxon>
    </lineage>
</organism>
<name>A0ABW0C7Q8_9FLAO</name>
<evidence type="ECO:0000313" key="1">
    <source>
        <dbReference type="EMBL" id="MFC5195299.1"/>
    </source>
</evidence>
<comment type="caution">
    <text evidence="1">The sequence shown here is derived from an EMBL/GenBank/DDBJ whole genome shotgun (WGS) entry which is preliminary data.</text>
</comment>
<reference evidence="2" key="1">
    <citation type="journal article" date="2019" name="Int. J. Syst. Evol. Microbiol.">
        <title>The Global Catalogue of Microorganisms (GCM) 10K type strain sequencing project: providing services to taxonomists for standard genome sequencing and annotation.</title>
        <authorList>
            <consortium name="The Broad Institute Genomics Platform"/>
            <consortium name="The Broad Institute Genome Sequencing Center for Infectious Disease"/>
            <person name="Wu L."/>
            <person name="Ma J."/>
        </authorList>
    </citation>
    <scope>NUCLEOTIDE SEQUENCE [LARGE SCALE GENOMIC DNA]</scope>
    <source>
        <strain evidence="2">JCM 17978</strain>
    </source>
</reference>
<protein>
    <submittedName>
        <fullName evidence="1">GNAT family N-acetyltransferase</fullName>
    </submittedName>
</protein>